<sequence length="200" mass="21187">MARVSAPSLLVVAWRTQFGRAMALRLVPLSLLIGAAVVADAVRSSSLSQSGGACPDESQRVQDCGEVLGPYGVKEGGDDYCPALVSTDGGNILDKGMVAKYTWGAGMSEDYFETFKGVMNTANDLEDGWCSVVQGTCFPALYKSCAKFYGCDLAGGAPPGLCDKVASKAWSMEEAAAQLYRHGQGKLWCLDEDIKAFCKA</sequence>
<proteinExistence type="predicted"/>
<accession>A0A7S1WTN6</accession>
<protein>
    <submittedName>
        <fullName evidence="1">Uncharacterized protein</fullName>
    </submittedName>
</protein>
<name>A0A7S1WTN6_ALECA</name>
<organism evidence="1">
    <name type="scientific">Alexandrium catenella</name>
    <name type="common">Red tide dinoflagellate</name>
    <name type="synonym">Gonyaulax catenella</name>
    <dbReference type="NCBI Taxonomy" id="2925"/>
    <lineage>
        <taxon>Eukaryota</taxon>
        <taxon>Sar</taxon>
        <taxon>Alveolata</taxon>
        <taxon>Dinophyceae</taxon>
        <taxon>Gonyaulacales</taxon>
        <taxon>Pyrocystaceae</taxon>
        <taxon>Alexandrium</taxon>
    </lineage>
</organism>
<reference evidence="1" key="1">
    <citation type="submission" date="2021-01" db="EMBL/GenBank/DDBJ databases">
        <authorList>
            <person name="Corre E."/>
            <person name="Pelletier E."/>
            <person name="Niang G."/>
            <person name="Scheremetjew M."/>
            <person name="Finn R."/>
            <person name="Kale V."/>
            <person name="Holt S."/>
            <person name="Cochrane G."/>
            <person name="Meng A."/>
            <person name="Brown T."/>
            <person name="Cohen L."/>
        </authorList>
    </citation>
    <scope>NUCLEOTIDE SEQUENCE</scope>
    <source>
        <strain evidence="1">OF101</strain>
    </source>
</reference>
<dbReference type="AlphaFoldDB" id="A0A7S1WTN6"/>
<dbReference type="EMBL" id="HBGE01107592">
    <property type="protein sequence ID" value="CAD9187404.1"/>
    <property type="molecule type" value="Transcribed_RNA"/>
</dbReference>
<evidence type="ECO:0000313" key="1">
    <source>
        <dbReference type="EMBL" id="CAD9187404.1"/>
    </source>
</evidence>
<gene>
    <name evidence="1" type="ORF">ACAT0790_LOCUS64178</name>
</gene>